<name>A0AAD9Z555_9LECA</name>
<feature type="compositionally biased region" description="Basic and acidic residues" evidence="1">
    <location>
        <begin position="40"/>
        <end position="51"/>
    </location>
</feature>
<reference evidence="2" key="1">
    <citation type="submission" date="2022-11" db="EMBL/GenBank/DDBJ databases">
        <title>Chromosomal genome sequence assembly and mating type (MAT) locus characterization of the leprose asexual lichenized fungus Lepraria neglecta (Nyl.) Erichsen.</title>
        <authorList>
            <person name="Allen J.L."/>
            <person name="Pfeffer B."/>
        </authorList>
    </citation>
    <scope>NUCLEOTIDE SEQUENCE</scope>
    <source>
        <strain evidence="2">Allen 5258</strain>
    </source>
</reference>
<keyword evidence="3" id="KW-1185">Reference proteome</keyword>
<accession>A0AAD9Z555</accession>
<comment type="caution">
    <text evidence="2">The sequence shown here is derived from an EMBL/GenBank/DDBJ whole genome shotgun (WGS) entry which is preliminary data.</text>
</comment>
<dbReference type="AlphaFoldDB" id="A0AAD9Z555"/>
<feature type="region of interest" description="Disordered" evidence="1">
    <location>
        <begin position="1"/>
        <end position="60"/>
    </location>
</feature>
<dbReference type="EMBL" id="JASNWA010000009">
    <property type="protein sequence ID" value="KAK3170197.1"/>
    <property type="molecule type" value="Genomic_DNA"/>
</dbReference>
<sequence>MLATSEQEALLKRKPQRTATQTERPAMEATASLVPSDEQTPEHKEKSRLEDTMQSLKLET</sequence>
<evidence type="ECO:0000313" key="2">
    <source>
        <dbReference type="EMBL" id="KAK3170197.1"/>
    </source>
</evidence>
<evidence type="ECO:0000313" key="3">
    <source>
        <dbReference type="Proteomes" id="UP001276659"/>
    </source>
</evidence>
<proteinExistence type="predicted"/>
<organism evidence="2 3">
    <name type="scientific">Lepraria neglecta</name>
    <dbReference type="NCBI Taxonomy" id="209136"/>
    <lineage>
        <taxon>Eukaryota</taxon>
        <taxon>Fungi</taxon>
        <taxon>Dikarya</taxon>
        <taxon>Ascomycota</taxon>
        <taxon>Pezizomycotina</taxon>
        <taxon>Lecanoromycetes</taxon>
        <taxon>OSLEUM clade</taxon>
        <taxon>Lecanoromycetidae</taxon>
        <taxon>Lecanorales</taxon>
        <taxon>Lecanorineae</taxon>
        <taxon>Stereocaulaceae</taxon>
        <taxon>Lepraria</taxon>
    </lineage>
</organism>
<evidence type="ECO:0000256" key="1">
    <source>
        <dbReference type="SAM" id="MobiDB-lite"/>
    </source>
</evidence>
<gene>
    <name evidence="2" type="ORF">OEA41_009583</name>
</gene>
<protein>
    <submittedName>
        <fullName evidence="2">Uncharacterized protein</fullName>
    </submittedName>
</protein>
<dbReference type="Proteomes" id="UP001276659">
    <property type="component" value="Unassembled WGS sequence"/>
</dbReference>